<dbReference type="InterPro" id="IPR044946">
    <property type="entry name" value="Restrct_endonuc_typeI_TRD_sf"/>
</dbReference>
<evidence type="ECO:0000256" key="2">
    <source>
        <dbReference type="ARBA" id="ARBA00023125"/>
    </source>
</evidence>
<reference evidence="3" key="1">
    <citation type="submission" date="2019-03" db="EMBL/GenBank/DDBJ databases">
        <title>Single cell metagenomics reveals metabolic interactions within the superorganism composed of flagellate Streblomastix strix and complex community of Bacteroidetes bacteria on its surface.</title>
        <authorList>
            <person name="Treitli S.C."/>
            <person name="Kolisko M."/>
            <person name="Husnik F."/>
            <person name="Keeling P."/>
            <person name="Hampl V."/>
        </authorList>
    </citation>
    <scope>NUCLEOTIDE SEQUENCE</scope>
    <source>
        <strain evidence="3">STM</strain>
    </source>
</reference>
<proteinExistence type="predicted"/>
<accession>A0A5J4S6D9</accession>
<dbReference type="EMBL" id="SNRY01000422">
    <property type="protein sequence ID" value="KAA6340953.1"/>
    <property type="molecule type" value="Genomic_DNA"/>
</dbReference>
<gene>
    <name evidence="3" type="ORF">EZS27_011222</name>
</gene>
<evidence type="ECO:0000313" key="3">
    <source>
        <dbReference type="EMBL" id="KAA6340953.1"/>
    </source>
</evidence>
<comment type="caution">
    <text evidence="3">The sequence shown here is derived from an EMBL/GenBank/DDBJ whole genome shotgun (WGS) entry which is preliminary data.</text>
</comment>
<keyword evidence="2" id="KW-0238">DNA-binding</keyword>
<dbReference type="SUPFAM" id="SSF116734">
    <property type="entry name" value="DNA methylase specificity domain"/>
    <property type="match status" value="1"/>
</dbReference>
<evidence type="ECO:0000256" key="1">
    <source>
        <dbReference type="ARBA" id="ARBA00022747"/>
    </source>
</evidence>
<dbReference type="GO" id="GO:0009307">
    <property type="term" value="P:DNA restriction-modification system"/>
    <property type="evidence" value="ECO:0007669"/>
    <property type="project" value="UniProtKB-KW"/>
</dbReference>
<name>A0A5J4S6D9_9ZZZZ</name>
<protein>
    <recommendedName>
        <fullName evidence="4">Type I restriction modification DNA specificity domain-containing protein</fullName>
    </recommendedName>
</protein>
<dbReference type="GO" id="GO:0003677">
    <property type="term" value="F:DNA binding"/>
    <property type="evidence" value="ECO:0007669"/>
    <property type="project" value="UniProtKB-KW"/>
</dbReference>
<dbReference type="AlphaFoldDB" id="A0A5J4S6D9"/>
<organism evidence="3">
    <name type="scientific">termite gut metagenome</name>
    <dbReference type="NCBI Taxonomy" id="433724"/>
    <lineage>
        <taxon>unclassified sequences</taxon>
        <taxon>metagenomes</taxon>
        <taxon>organismal metagenomes</taxon>
    </lineage>
</organism>
<dbReference type="Gene3D" id="3.90.220.20">
    <property type="entry name" value="DNA methylase specificity domains"/>
    <property type="match status" value="2"/>
</dbReference>
<sequence length="122" mass="14557">MAIYSQHLYSKLNFEDIQQAIIDSRLRLYSDKFFSIFSIIPPKDEQDCIVCYIKLKEEKINYFIQKKQRLIELLKEQRQSIIDEEVTKKGKEWIILRLKDVVTINDEALTKKTNDDSVQKNV</sequence>
<keyword evidence="1" id="KW-0680">Restriction system</keyword>
<dbReference type="Gene3D" id="1.10.287.1120">
    <property type="entry name" value="Bipartite methylase S protein"/>
    <property type="match status" value="1"/>
</dbReference>
<evidence type="ECO:0008006" key="4">
    <source>
        <dbReference type="Google" id="ProtNLM"/>
    </source>
</evidence>